<dbReference type="EMBL" id="PSQE01000006">
    <property type="protein sequence ID" value="RHN53049.1"/>
    <property type="molecule type" value="Genomic_DNA"/>
</dbReference>
<reference evidence="5" key="4">
    <citation type="submission" date="2015-04" db="UniProtKB">
        <authorList>
            <consortium name="EnsemblPlants"/>
        </authorList>
    </citation>
    <scope>IDENTIFICATION</scope>
    <source>
        <strain evidence="5">cv. Jemalong A17</strain>
    </source>
</reference>
<dbReference type="EMBL" id="BT144596">
    <property type="protein sequence ID" value="AFK44390.1"/>
    <property type="molecule type" value="mRNA"/>
</dbReference>
<dbReference type="EnsemblPlants" id="AES77008">
    <property type="protein sequence ID" value="AES77008"/>
    <property type="gene ID" value="MTR_6g090490"/>
</dbReference>
<proteinExistence type="evidence at transcript level"/>
<evidence type="ECO:0008006" key="7">
    <source>
        <dbReference type="Google" id="ProtNLM"/>
    </source>
</evidence>
<evidence type="ECO:0000313" key="4">
    <source>
        <dbReference type="EMBL" id="RHN53049.1"/>
    </source>
</evidence>
<reference evidence="3" key="2">
    <citation type="submission" date="2012-05" db="EMBL/GenBank/DDBJ databases">
        <authorList>
            <person name="Krishnakumar V."/>
            <person name="Cheung F."/>
            <person name="Xiao Y."/>
            <person name="Chan A."/>
            <person name="Moskal W.A."/>
            <person name="Town C.D."/>
        </authorList>
    </citation>
    <scope>NUCLEOTIDE SEQUENCE</scope>
</reference>
<evidence type="ECO:0000313" key="3">
    <source>
        <dbReference type="EMBL" id="AFK44390.1"/>
    </source>
</evidence>
<evidence type="ECO:0000313" key="6">
    <source>
        <dbReference type="Proteomes" id="UP000002051"/>
    </source>
</evidence>
<organism evidence="2 6">
    <name type="scientific">Medicago truncatula</name>
    <name type="common">Barrel medic</name>
    <name type="synonym">Medicago tribuloides</name>
    <dbReference type="NCBI Taxonomy" id="3880"/>
    <lineage>
        <taxon>Eukaryota</taxon>
        <taxon>Viridiplantae</taxon>
        <taxon>Streptophyta</taxon>
        <taxon>Embryophyta</taxon>
        <taxon>Tracheophyta</taxon>
        <taxon>Spermatophyta</taxon>
        <taxon>Magnoliopsida</taxon>
        <taxon>eudicotyledons</taxon>
        <taxon>Gunneridae</taxon>
        <taxon>Pentapetalae</taxon>
        <taxon>rosids</taxon>
        <taxon>fabids</taxon>
        <taxon>Fabales</taxon>
        <taxon>Fabaceae</taxon>
        <taxon>Papilionoideae</taxon>
        <taxon>50 kb inversion clade</taxon>
        <taxon>NPAAA clade</taxon>
        <taxon>Hologalegina</taxon>
        <taxon>IRL clade</taxon>
        <taxon>Trifolieae</taxon>
        <taxon>Medicago</taxon>
    </lineage>
</organism>
<gene>
    <name evidence="5" type="primary">11442666</name>
    <name evidence="2" type="ordered locus">MTR_6g090490</name>
    <name evidence="4" type="ORF">MtrunA17_Chr6g0487201</name>
</gene>
<name>G7KI13_MEDTR</name>
<dbReference type="Gramene" id="rna37798">
    <property type="protein sequence ID" value="RHN53049.1"/>
    <property type="gene ID" value="gene37798"/>
</dbReference>
<evidence type="ECO:0000256" key="1">
    <source>
        <dbReference type="SAM" id="MobiDB-lite"/>
    </source>
</evidence>
<evidence type="ECO:0000313" key="5">
    <source>
        <dbReference type="EnsemblPlants" id="AES77008"/>
    </source>
</evidence>
<dbReference type="HOGENOM" id="CLU_165024_2_0_1"/>
<keyword evidence="6" id="KW-1185">Reference proteome</keyword>
<dbReference type="STRING" id="3880.G7KI13"/>
<dbReference type="Proteomes" id="UP000265566">
    <property type="component" value="Chromosome 6"/>
</dbReference>
<dbReference type="EMBL" id="CM001222">
    <property type="protein sequence ID" value="AES77008.1"/>
    <property type="molecule type" value="Genomic_DNA"/>
</dbReference>
<reference evidence="4" key="5">
    <citation type="journal article" date="2018" name="Nat. Plants">
        <title>Whole-genome landscape of Medicago truncatula symbiotic genes.</title>
        <authorList>
            <person name="Pecrix Y."/>
            <person name="Gamas P."/>
            <person name="Carrere S."/>
        </authorList>
    </citation>
    <scope>NUCLEOTIDE SEQUENCE</scope>
    <source>
        <tissue evidence="4">Leaves</tissue>
    </source>
</reference>
<protein>
    <recommendedName>
        <fullName evidence="7">Programmed cell death protein 4-like</fullName>
    </recommendedName>
</protein>
<dbReference type="OMA" id="TWIGNGY"/>
<dbReference type="AlphaFoldDB" id="G7KI13"/>
<accession>G7KI13</accession>
<sequence>MKSTGKSHKSTTGKSSSASESRKDRKSSSGMSGSPKKGGHGGKFTWIGSDHLQIGAENEAALDSKDPNFEDHEEIIVADTDTVAAAVTV</sequence>
<feature type="compositionally biased region" description="Basic residues" evidence="1">
    <location>
        <begin position="1"/>
        <end position="11"/>
    </location>
</feature>
<dbReference type="PaxDb" id="3880-AES77008"/>
<feature type="region of interest" description="Disordered" evidence="1">
    <location>
        <begin position="1"/>
        <end position="51"/>
    </location>
</feature>
<evidence type="ECO:0000313" key="2">
    <source>
        <dbReference type="EMBL" id="AES77008.1"/>
    </source>
</evidence>
<dbReference type="KEGG" id="mtr:11442666"/>
<dbReference type="Proteomes" id="UP000002051">
    <property type="component" value="Chromosome 6"/>
</dbReference>
<dbReference type="OrthoDB" id="781057at2759"/>
<reference evidence="2 6" key="3">
    <citation type="journal article" date="2014" name="BMC Genomics">
        <title>An improved genome release (version Mt4.0) for the model legume Medicago truncatula.</title>
        <authorList>
            <person name="Tang H."/>
            <person name="Krishnakumar V."/>
            <person name="Bidwell S."/>
            <person name="Rosen B."/>
            <person name="Chan A."/>
            <person name="Zhou S."/>
            <person name="Gentzbittel L."/>
            <person name="Childs K.L."/>
            <person name="Yandell M."/>
            <person name="Gundlach H."/>
            <person name="Mayer K.F."/>
            <person name="Schwartz D.C."/>
            <person name="Town C.D."/>
        </authorList>
    </citation>
    <scope>GENOME REANNOTATION</scope>
    <source>
        <strain evidence="5 6">cv. Jemalong A17</strain>
    </source>
</reference>
<reference evidence="2 6" key="1">
    <citation type="journal article" date="2011" name="Nature">
        <title>The Medicago genome provides insight into the evolution of rhizobial symbioses.</title>
        <authorList>
            <person name="Young N.D."/>
            <person name="Debelle F."/>
            <person name="Oldroyd G.E."/>
            <person name="Geurts R."/>
            <person name="Cannon S.B."/>
            <person name="Udvardi M.K."/>
            <person name="Benedito V.A."/>
            <person name="Mayer K.F."/>
            <person name="Gouzy J."/>
            <person name="Schoof H."/>
            <person name="Van de Peer Y."/>
            <person name="Proost S."/>
            <person name="Cook D.R."/>
            <person name="Meyers B.C."/>
            <person name="Spannagl M."/>
            <person name="Cheung F."/>
            <person name="De Mita S."/>
            <person name="Krishnakumar V."/>
            <person name="Gundlach H."/>
            <person name="Zhou S."/>
            <person name="Mudge J."/>
            <person name="Bharti A.K."/>
            <person name="Murray J.D."/>
            <person name="Naoumkina M.A."/>
            <person name="Rosen B."/>
            <person name="Silverstein K.A."/>
            <person name="Tang H."/>
            <person name="Rombauts S."/>
            <person name="Zhao P.X."/>
            <person name="Zhou P."/>
            <person name="Barbe V."/>
            <person name="Bardou P."/>
            <person name="Bechner M."/>
            <person name="Bellec A."/>
            <person name="Berger A."/>
            <person name="Berges H."/>
            <person name="Bidwell S."/>
            <person name="Bisseling T."/>
            <person name="Choisne N."/>
            <person name="Couloux A."/>
            <person name="Denny R."/>
            <person name="Deshpande S."/>
            <person name="Dai X."/>
            <person name="Doyle J.J."/>
            <person name="Dudez A.M."/>
            <person name="Farmer A.D."/>
            <person name="Fouteau S."/>
            <person name="Franken C."/>
            <person name="Gibelin C."/>
            <person name="Gish J."/>
            <person name="Goldstein S."/>
            <person name="Gonzalez A.J."/>
            <person name="Green P.J."/>
            <person name="Hallab A."/>
            <person name="Hartog M."/>
            <person name="Hua A."/>
            <person name="Humphray S.J."/>
            <person name="Jeong D.H."/>
            <person name="Jing Y."/>
            <person name="Jocker A."/>
            <person name="Kenton S.M."/>
            <person name="Kim D.J."/>
            <person name="Klee K."/>
            <person name="Lai H."/>
            <person name="Lang C."/>
            <person name="Lin S."/>
            <person name="Macmil S.L."/>
            <person name="Magdelenat G."/>
            <person name="Matthews L."/>
            <person name="McCorrison J."/>
            <person name="Monaghan E.L."/>
            <person name="Mun J.H."/>
            <person name="Najar F.Z."/>
            <person name="Nicholson C."/>
            <person name="Noirot C."/>
            <person name="O'Bleness M."/>
            <person name="Paule C.R."/>
            <person name="Poulain J."/>
            <person name="Prion F."/>
            <person name="Qin B."/>
            <person name="Qu C."/>
            <person name="Retzel E.F."/>
            <person name="Riddle C."/>
            <person name="Sallet E."/>
            <person name="Samain S."/>
            <person name="Samson N."/>
            <person name="Sanders I."/>
            <person name="Saurat O."/>
            <person name="Scarpelli C."/>
            <person name="Schiex T."/>
            <person name="Segurens B."/>
            <person name="Severin A.J."/>
            <person name="Sherrier D.J."/>
            <person name="Shi R."/>
            <person name="Sims S."/>
            <person name="Singer S.R."/>
            <person name="Sinharoy S."/>
            <person name="Sterck L."/>
            <person name="Viollet A."/>
            <person name="Wang B.B."/>
            <person name="Wang K."/>
            <person name="Wang M."/>
            <person name="Wang X."/>
            <person name="Warfsmann J."/>
            <person name="Weissenbach J."/>
            <person name="White D.D."/>
            <person name="White J.D."/>
            <person name="Wiley G.B."/>
            <person name="Wincker P."/>
            <person name="Xing Y."/>
            <person name="Yang L."/>
            <person name="Yao Z."/>
            <person name="Ying F."/>
            <person name="Zhai J."/>
            <person name="Zhou L."/>
            <person name="Zuber A."/>
            <person name="Denarie J."/>
            <person name="Dixon R.A."/>
            <person name="May G.D."/>
            <person name="Schwartz D.C."/>
            <person name="Rogers J."/>
            <person name="Quetier F."/>
            <person name="Town C.D."/>
            <person name="Roe B.A."/>
        </authorList>
    </citation>
    <scope>NUCLEOTIDE SEQUENCE [LARGE SCALE GENOMIC DNA]</scope>
    <source>
        <strain evidence="2">A17</strain>
        <strain evidence="5 6">cv. Jemalong A17</strain>
    </source>
</reference>